<feature type="region of interest" description="Disordered" evidence="5">
    <location>
        <begin position="98"/>
        <end position="133"/>
    </location>
</feature>
<dbReference type="OrthoDB" id="284782at2759"/>
<evidence type="ECO:0000256" key="3">
    <source>
        <dbReference type="HAMAP-Rule" id="MF_03037"/>
    </source>
</evidence>
<sequence length="444" mass="49414">MPQLNCLATFDPPCTSRTWLSTPHPHLPIIATACSDKTVRIYSLQTFKQLSVISGGHKRSIRSCAWKPDSVGESVLATGSFDASAGIWKRWEEGAGAGTVGGVSKSNADDDGDEPMDFTGGLAGGSAEKEEDDEEWRLEVILDGHDSEIKSLAFCPTAPLLATCSRDKSVWVWEELDDDNFETMAVLQDHEGDVKCVAWHPEEQLLASGSYDDRIRLWREDVDDWACCTLLDGHAGTVWWLEFEGKDRVGNIGGGEADTEERKALVEERKKAGPRLMSCSDDKTIRVWRRKPKEKPAEPPTGQGRMPSIWKNNNFEEEWVEEARLPQLHDRPIYAASWSKKTGRVVSAGSDGIVVVYEERWRKEKPVDIEMVNTEPDHANGVADHPASLTEWILVAQAENAHDVFEVNHVTWAPRCDKGKCTEDEEVIISTGDDGDVKVWTLDG</sequence>
<dbReference type="PANTHER" id="PTHR19920">
    <property type="entry name" value="WD40 PROTEIN CIAO1"/>
    <property type="match status" value="1"/>
</dbReference>
<evidence type="ECO:0000313" key="7">
    <source>
        <dbReference type="EMBL" id="WPB02579.1"/>
    </source>
</evidence>
<accession>A0A2G5HJ78</accession>
<dbReference type="Pfam" id="PF00400">
    <property type="entry name" value="WD40"/>
    <property type="match status" value="4"/>
</dbReference>
<feature type="repeat" description="WD" evidence="4">
    <location>
        <begin position="422"/>
        <end position="444"/>
    </location>
</feature>
<keyword evidence="1 4" id="KW-0853">WD repeat</keyword>
<dbReference type="HAMAP" id="MF_03037">
    <property type="entry name" value="ciao1"/>
    <property type="match status" value="1"/>
</dbReference>
<evidence type="ECO:0000256" key="5">
    <source>
        <dbReference type="SAM" id="MobiDB-lite"/>
    </source>
</evidence>
<dbReference type="AlphaFoldDB" id="A0A2G5HJ78"/>
<dbReference type="PROSITE" id="PS50082">
    <property type="entry name" value="WD_REPEATS_2"/>
    <property type="match status" value="4"/>
</dbReference>
<feature type="repeat" description="WD" evidence="4">
    <location>
        <begin position="142"/>
        <end position="174"/>
    </location>
</feature>
<dbReference type="PROSITE" id="PS50294">
    <property type="entry name" value="WD_REPEATS_REGION"/>
    <property type="match status" value="2"/>
</dbReference>
<feature type="repeat" description="WD" evidence="4">
    <location>
        <begin position="54"/>
        <end position="89"/>
    </location>
</feature>
<dbReference type="InterPro" id="IPR028608">
    <property type="entry name" value="CIAO1/Cia1"/>
</dbReference>
<evidence type="ECO:0000313" key="9">
    <source>
        <dbReference type="Proteomes" id="UP001302367"/>
    </source>
</evidence>
<comment type="function">
    <text evidence="3">Essential component of the cytosolic iron-sulfur (Fe/S) protein assembly machinery. Required for the maturation of extramitochondrial Fe/S proteins.</text>
</comment>
<evidence type="ECO:0000313" key="6">
    <source>
        <dbReference type="EMBL" id="PIA92614.1"/>
    </source>
</evidence>
<evidence type="ECO:0000256" key="1">
    <source>
        <dbReference type="ARBA" id="ARBA00022574"/>
    </source>
</evidence>
<dbReference type="PANTHER" id="PTHR19920:SF0">
    <property type="entry name" value="CYTOSOLIC IRON-SULFUR PROTEIN ASSEMBLY PROTEIN CIAO1-RELATED"/>
    <property type="match status" value="1"/>
</dbReference>
<dbReference type="GO" id="GO:0097361">
    <property type="term" value="C:cytosolic [4Fe-4S] assembly targeting complex"/>
    <property type="evidence" value="ECO:0007669"/>
    <property type="project" value="InterPro"/>
</dbReference>
<protein>
    <recommendedName>
        <fullName evidence="3">Probable cytosolic iron-sulfur protein assembly protein 1</fullName>
    </recommendedName>
</protein>
<dbReference type="InterPro" id="IPR036322">
    <property type="entry name" value="WD40_repeat_dom_sf"/>
</dbReference>
<evidence type="ECO:0000313" key="8">
    <source>
        <dbReference type="Proteomes" id="UP000230605"/>
    </source>
</evidence>
<feature type="region of interest" description="Disordered" evidence="5">
    <location>
        <begin position="290"/>
        <end position="309"/>
    </location>
</feature>
<gene>
    <name evidence="3" type="primary">CIA1</name>
    <name evidence="6" type="ORF">CB0940_05260</name>
    <name evidence="7" type="ORF">RHO25_007215</name>
</gene>
<keyword evidence="2" id="KW-0677">Repeat</keyword>
<reference evidence="6 8" key="1">
    <citation type="submission" date="2015-10" db="EMBL/GenBank/DDBJ databases">
        <title>The cercosporin biosynthetic gene cluster was horizontally transferred to several fungal lineages and shown to be expanded in Cercospora beticola based on microsynteny with recipient genomes.</title>
        <authorList>
            <person name="De Jonge R."/>
            <person name="Ebert M.K."/>
            <person name="Suttle J.C."/>
            <person name="Jurick Ii W.M."/>
            <person name="Secor G.A."/>
            <person name="Thomma B.P."/>
            <person name="Van De Peer Y."/>
            <person name="Bolton M.D."/>
        </authorList>
    </citation>
    <scope>NUCLEOTIDE SEQUENCE [LARGE SCALE GENOMIC DNA]</scope>
    <source>
        <strain evidence="6 8">09-40</strain>
    </source>
</reference>
<dbReference type="SMART" id="SM00320">
    <property type="entry name" value="WD40"/>
    <property type="match status" value="7"/>
</dbReference>
<evidence type="ECO:0000256" key="2">
    <source>
        <dbReference type="ARBA" id="ARBA00022737"/>
    </source>
</evidence>
<dbReference type="Proteomes" id="UP001302367">
    <property type="component" value="Chromosome 4"/>
</dbReference>
<reference evidence="7 9" key="2">
    <citation type="submission" date="2023-09" db="EMBL/GenBank/DDBJ databases">
        <title>Complete-Gapless Cercospora beticola genome.</title>
        <authorList>
            <person name="Wyatt N.A."/>
            <person name="Spanner R.E."/>
            <person name="Bolton M.D."/>
        </authorList>
    </citation>
    <scope>NUCLEOTIDE SEQUENCE [LARGE SCALE GENOMIC DNA]</scope>
    <source>
        <strain evidence="7">Cb09-40</strain>
    </source>
</reference>
<dbReference type="EMBL" id="LKMD01000105">
    <property type="protein sequence ID" value="PIA92614.1"/>
    <property type="molecule type" value="Genomic_DNA"/>
</dbReference>
<dbReference type="InterPro" id="IPR020472">
    <property type="entry name" value="WD40_PAC1"/>
</dbReference>
<name>A0A2G5HJ78_CERBT</name>
<feature type="repeat" description="WD" evidence="4">
    <location>
        <begin position="187"/>
        <end position="218"/>
    </location>
</feature>
<dbReference type="PRINTS" id="PR00320">
    <property type="entry name" value="GPROTEINBRPT"/>
</dbReference>
<keyword evidence="9" id="KW-1185">Reference proteome</keyword>
<dbReference type="GO" id="GO:0016226">
    <property type="term" value="P:iron-sulfur cluster assembly"/>
    <property type="evidence" value="ECO:0007669"/>
    <property type="project" value="UniProtKB-UniRule"/>
</dbReference>
<dbReference type="Gene3D" id="2.130.10.10">
    <property type="entry name" value="YVTN repeat-like/Quinoprotein amine dehydrogenase"/>
    <property type="match status" value="1"/>
</dbReference>
<dbReference type="InterPro" id="IPR015943">
    <property type="entry name" value="WD40/YVTN_repeat-like_dom_sf"/>
</dbReference>
<dbReference type="InterPro" id="IPR001680">
    <property type="entry name" value="WD40_rpt"/>
</dbReference>
<evidence type="ECO:0000256" key="4">
    <source>
        <dbReference type="PROSITE-ProRule" id="PRU00221"/>
    </source>
</evidence>
<dbReference type="Proteomes" id="UP000230605">
    <property type="component" value="Chromosome 4"/>
</dbReference>
<proteinExistence type="inferred from homology"/>
<comment type="similarity">
    <text evidence="3">Belongs to the WD repeat CIA1 family.</text>
</comment>
<organism evidence="6 8">
    <name type="scientific">Cercospora beticola</name>
    <name type="common">Sugarbeet leaf spot fungus</name>
    <dbReference type="NCBI Taxonomy" id="122368"/>
    <lineage>
        <taxon>Eukaryota</taxon>
        <taxon>Fungi</taxon>
        <taxon>Dikarya</taxon>
        <taxon>Ascomycota</taxon>
        <taxon>Pezizomycotina</taxon>
        <taxon>Dothideomycetes</taxon>
        <taxon>Dothideomycetidae</taxon>
        <taxon>Mycosphaerellales</taxon>
        <taxon>Mycosphaerellaceae</taxon>
        <taxon>Cercospora</taxon>
    </lineage>
</organism>
<dbReference type="EMBL" id="CP134187">
    <property type="protein sequence ID" value="WPB02579.1"/>
    <property type="molecule type" value="Genomic_DNA"/>
</dbReference>
<dbReference type="SUPFAM" id="SSF50978">
    <property type="entry name" value="WD40 repeat-like"/>
    <property type="match status" value="1"/>
</dbReference>